<name>A0ABW3GCX1_9NOCA</name>
<dbReference type="EMBL" id="JBHTIL010000001">
    <property type="protein sequence ID" value="MFD0926564.1"/>
    <property type="molecule type" value="Genomic_DNA"/>
</dbReference>
<organism evidence="2 3">
    <name type="scientific">Williamsia deligens</name>
    <dbReference type="NCBI Taxonomy" id="321325"/>
    <lineage>
        <taxon>Bacteria</taxon>
        <taxon>Bacillati</taxon>
        <taxon>Actinomycetota</taxon>
        <taxon>Actinomycetes</taxon>
        <taxon>Mycobacteriales</taxon>
        <taxon>Nocardiaceae</taxon>
        <taxon>Williamsia</taxon>
    </lineage>
</organism>
<proteinExistence type="predicted"/>
<evidence type="ECO:0000256" key="1">
    <source>
        <dbReference type="SAM" id="MobiDB-lite"/>
    </source>
</evidence>
<keyword evidence="3" id="KW-1185">Reference proteome</keyword>
<comment type="caution">
    <text evidence="2">The sequence shown here is derived from an EMBL/GenBank/DDBJ whole genome shotgun (WGS) entry which is preliminary data.</text>
</comment>
<dbReference type="RefSeq" id="WP_253645568.1">
    <property type="nucleotide sequence ID" value="NZ_BAAAMO010000002.1"/>
</dbReference>
<reference evidence="3" key="1">
    <citation type="journal article" date="2019" name="Int. J. Syst. Evol. Microbiol.">
        <title>The Global Catalogue of Microorganisms (GCM) 10K type strain sequencing project: providing services to taxonomists for standard genome sequencing and annotation.</title>
        <authorList>
            <consortium name="The Broad Institute Genomics Platform"/>
            <consortium name="The Broad Institute Genome Sequencing Center for Infectious Disease"/>
            <person name="Wu L."/>
            <person name="Ma J."/>
        </authorList>
    </citation>
    <scope>NUCLEOTIDE SEQUENCE [LARGE SCALE GENOMIC DNA]</scope>
    <source>
        <strain evidence="3">CCUG 50873</strain>
    </source>
</reference>
<dbReference type="Proteomes" id="UP001597068">
    <property type="component" value="Unassembled WGS sequence"/>
</dbReference>
<accession>A0ABW3GCX1</accession>
<evidence type="ECO:0000313" key="3">
    <source>
        <dbReference type="Proteomes" id="UP001597068"/>
    </source>
</evidence>
<evidence type="ECO:0000313" key="2">
    <source>
        <dbReference type="EMBL" id="MFD0926564.1"/>
    </source>
</evidence>
<feature type="region of interest" description="Disordered" evidence="1">
    <location>
        <begin position="1"/>
        <end position="48"/>
    </location>
</feature>
<sequence length="64" mass="6519">MTAPDYGPQAGEFSWGPGNVPPGCEDAPIRGGGAYRGTTPPAAPTPDLSALARELADRHTARDG</sequence>
<gene>
    <name evidence="2" type="ORF">ACFQ04_12545</name>
</gene>
<protein>
    <submittedName>
        <fullName evidence="2">Uncharacterized protein</fullName>
    </submittedName>
</protein>